<keyword evidence="4" id="KW-1185">Reference proteome</keyword>
<dbReference type="AlphaFoldDB" id="A0A1I3KZK6"/>
<evidence type="ECO:0000256" key="1">
    <source>
        <dbReference type="SAM" id="Coils"/>
    </source>
</evidence>
<proteinExistence type="predicted"/>
<reference evidence="4" key="1">
    <citation type="submission" date="2016-10" db="EMBL/GenBank/DDBJ databases">
        <authorList>
            <person name="Varghese N."/>
            <person name="Submissions S."/>
        </authorList>
    </citation>
    <scope>NUCLEOTIDE SEQUENCE [LARGE SCALE GENOMIC DNA]</scope>
    <source>
        <strain evidence="4">OK042</strain>
    </source>
</reference>
<keyword evidence="1" id="KW-0175">Coiled coil</keyword>
<name>A0A1I3KZK6_9BACL</name>
<protein>
    <submittedName>
        <fullName evidence="3">Uncharacterized protein</fullName>
    </submittedName>
</protein>
<gene>
    <name evidence="3" type="ORF">SAMN05518846_101139</name>
</gene>
<dbReference type="EMBL" id="FORT01000001">
    <property type="protein sequence ID" value="SFI77887.1"/>
    <property type="molecule type" value="Genomic_DNA"/>
</dbReference>
<evidence type="ECO:0000313" key="3">
    <source>
        <dbReference type="EMBL" id="SFI77887.1"/>
    </source>
</evidence>
<evidence type="ECO:0000313" key="4">
    <source>
        <dbReference type="Proteomes" id="UP000198915"/>
    </source>
</evidence>
<evidence type="ECO:0000256" key="2">
    <source>
        <dbReference type="SAM" id="MobiDB-lite"/>
    </source>
</evidence>
<sequence length="168" mass="19109">MVNTQSCIKAPCSGTKPCQKQPKQKPKKKPQSCPQQCTQQTTALLNQQKAKLNKNLKRLKKRIKRRIKDREKQLRKRLKKRLKKRERKLRKEINRRIAKLLRNQENASCAYALYEMFGNRTVQIQTVTGNTIIGTIKAPLSPELVQVSTATGIVAVPCSSISSISIIS</sequence>
<feature type="coiled-coil region" evidence="1">
    <location>
        <begin position="42"/>
        <end position="103"/>
    </location>
</feature>
<organism evidence="3 4">
    <name type="scientific">Brevibacillus centrosporus</name>
    <dbReference type="NCBI Taxonomy" id="54910"/>
    <lineage>
        <taxon>Bacteria</taxon>
        <taxon>Bacillati</taxon>
        <taxon>Bacillota</taxon>
        <taxon>Bacilli</taxon>
        <taxon>Bacillales</taxon>
        <taxon>Paenibacillaceae</taxon>
        <taxon>Brevibacillus</taxon>
    </lineage>
</organism>
<accession>A0A1I3KZK6</accession>
<feature type="region of interest" description="Disordered" evidence="2">
    <location>
        <begin position="12"/>
        <end position="34"/>
    </location>
</feature>
<dbReference type="STRING" id="1884381.SAMN05518846_101139"/>
<dbReference type="Proteomes" id="UP000198915">
    <property type="component" value="Unassembled WGS sequence"/>
</dbReference>